<keyword evidence="1" id="KW-0472">Membrane</keyword>
<dbReference type="Proteomes" id="UP000266673">
    <property type="component" value="Unassembled WGS sequence"/>
</dbReference>
<feature type="transmembrane region" description="Helical" evidence="1">
    <location>
        <begin position="42"/>
        <end position="61"/>
    </location>
</feature>
<keyword evidence="1" id="KW-1133">Transmembrane helix</keyword>
<protein>
    <submittedName>
        <fullName evidence="2">Uncharacterized protein</fullName>
    </submittedName>
</protein>
<organism evidence="2 3">
    <name type="scientific">Gigaspora rosea</name>
    <dbReference type="NCBI Taxonomy" id="44941"/>
    <lineage>
        <taxon>Eukaryota</taxon>
        <taxon>Fungi</taxon>
        <taxon>Fungi incertae sedis</taxon>
        <taxon>Mucoromycota</taxon>
        <taxon>Glomeromycotina</taxon>
        <taxon>Glomeromycetes</taxon>
        <taxon>Diversisporales</taxon>
        <taxon>Gigasporaceae</taxon>
        <taxon>Gigaspora</taxon>
    </lineage>
</organism>
<reference evidence="2 3" key="1">
    <citation type="submission" date="2018-06" db="EMBL/GenBank/DDBJ databases">
        <title>Comparative genomics reveals the genomic features of Rhizophagus irregularis, R. cerebriforme, R. diaphanum and Gigaspora rosea, and their symbiotic lifestyle signature.</title>
        <authorList>
            <person name="Morin E."/>
            <person name="San Clemente H."/>
            <person name="Chen E.C.H."/>
            <person name="De La Providencia I."/>
            <person name="Hainaut M."/>
            <person name="Kuo A."/>
            <person name="Kohler A."/>
            <person name="Murat C."/>
            <person name="Tang N."/>
            <person name="Roy S."/>
            <person name="Loubradou J."/>
            <person name="Henrissat B."/>
            <person name="Grigoriev I.V."/>
            <person name="Corradi N."/>
            <person name="Roux C."/>
            <person name="Martin F.M."/>
        </authorList>
    </citation>
    <scope>NUCLEOTIDE SEQUENCE [LARGE SCALE GENOMIC DNA]</scope>
    <source>
        <strain evidence="2 3">DAOM 194757</strain>
    </source>
</reference>
<evidence type="ECO:0000256" key="1">
    <source>
        <dbReference type="SAM" id="Phobius"/>
    </source>
</evidence>
<comment type="caution">
    <text evidence="2">The sequence shown here is derived from an EMBL/GenBank/DDBJ whole genome shotgun (WGS) entry which is preliminary data.</text>
</comment>
<name>A0A397UH51_9GLOM</name>
<keyword evidence="1" id="KW-0812">Transmembrane</keyword>
<feature type="transmembrane region" description="Helical" evidence="1">
    <location>
        <begin position="12"/>
        <end position="30"/>
    </location>
</feature>
<accession>A0A397UH51</accession>
<proteinExistence type="predicted"/>
<dbReference type="EMBL" id="QKWP01001782">
    <property type="protein sequence ID" value="RIB06653.1"/>
    <property type="molecule type" value="Genomic_DNA"/>
</dbReference>
<feature type="non-terminal residue" evidence="2">
    <location>
        <position position="1"/>
    </location>
</feature>
<sequence>MIGLHVPLFSNVFILLNYLYSTILCVEFDLKAHLLAILLPSHFENLACSSLFLIHLVIGFMQMA</sequence>
<gene>
    <name evidence="2" type="ORF">C2G38_2115625</name>
</gene>
<keyword evidence="3" id="KW-1185">Reference proteome</keyword>
<dbReference type="AlphaFoldDB" id="A0A397UH51"/>
<evidence type="ECO:0000313" key="3">
    <source>
        <dbReference type="Proteomes" id="UP000266673"/>
    </source>
</evidence>
<evidence type="ECO:0000313" key="2">
    <source>
        <dbReference type="EMBL" id="RIB06653.1"/>
    </source>
</evidence>